<evidence type="ECO:0000313" key="3">
    <source>
        <dbReference type="Proteomes" id="UP000697297"/>
    </source>
</evidence>
<proteinExistence type="predicted"/>
<gene>
    <name evidence="1" type="ORF">KL933_004500</name>
    <name evidence="2" type="ORF">KL946_000695</name>
</gene>
<evidence type="ECO:0000313" key="2">
    <source>
        <dbReference type="EMBL" id="KAG7767877.1"/>
    </source>
</evidence>
<dbReference type="EMBL" id="JAHLUN010000002">
    <property type="protein sequence ID" value="KAG7767877.1"/>
    <property type="molecule type" value="Genomic_DNA"/>
</dbReference>
<dbReference type="EMBL" id="JAHLUH010000014">
    <property type="protein sequence ID" value="KAG7725067.1"/>
    <property type="molecule type" value="Genomic_DNA"/>
</dbReference>
<reference evidence="1 3" key="1">
    <citation type="journal article" date="2021" name="G3 (Bethesda)">
        <title>Genomic diversity, chromosomal rearrangements, and interspecies hybridization in the ogataea polymorpha species complex.</title>
        <authorList>
            <person name="Hanson S.J."/>
            <person name="Cinneide E.O."/>
            <person name="Salzberg L.I."/>
            <person name="Wolfe K.H."/>
            <person name="McGowan J."/>
            <person name="Fitzpatrick D.A."/>
            <person name="Matlin K."/>
        </authorList>
    </citation>
    <scope>NUCLEOTIDE SEQUENCE</scope>
    <source>
        <strain evidence="2">81-436-3</strain>
        <strain evidence="1">83-405-1</strain>
    </source>
</reference>
<organism evidence="1 4">
    <name type="scientific">Ogataea haglerorum</name>
    <dbReference type="NCBI Taxonomy" id="1937702"/>
    <lineage>
        <taxon>Eukaryota</taxon>
        <taxon>Fungi</taxon>
        <taxon>Dikarya</taxon>
        <taxon>Ascomycota</taxon>
        <taxon>Saccharomycotina</taxon>
        <taxon>Pichiomycetes</taxon>
        <taxon>Pichiales</taxon>
        <taxon>Pichiaceae</taxon>
        <taxon>Ogataea</taxon>
    </lineage>
</organism>
<protein>
    <submittedName>
        <fullName evidence="1">Uncharacterized protein</fullName>
    </submittedName>
</protein>
<dbReference type="Proteomes" id="UP000738402">
    <property type="component" value="Unassembled WGS sequence"/>
</dbReference>
<dbReference type="Proteomes" id="UP000697297">
    <property type="component" value="Unassembled WGS sequence"/>
</dbReference>
<evidence type="ECO:0000313" key="4">
    <source>
        <dbReference type="Proteomes" id="UP000738402"/>
    </source>
</evidence>
<name>A0AAN6D298_9ASCO</name>
<evidence type="ECO:0000313" key="1">
    <source>
        <dbReference type="EMBL" id="KAG7725067.1"/>
    </source>
</evidence>
<sequence>MSPCHSVVRLARFCHRAAGLRDLFIIFSLHSSCIYKVAPDHCVSTLLQRLLQLTQKLIWGRNPIECFEGDSNSEFPLFNLVLPSTLKRAMPRLPKAANVGTGYSSFWQVAYFLITKVAPRFALFDRDREERLSIIIMSPQPGLS</sequence>
<dbReference type="AlphaFoldDB" id="A0AAN6D298"/>
<comment type="caution">
    <text evidence="1">The sequence shown here is derived from an EMBL/GenBank/DDBJ whole genome shotgun (WGS) entry which is preliminary data.</text>
</comment>
<keyword evidence="3" id="KW-1185">Reference proteome</keyword>
<accession>A0AAN6D298</accession>